<feature type="domain" description="DUF5681" evidence="2">
    <location>
        <begin position="17"/>
        <end position="91"/>
    </location>
</feature>
<evidence type="ECO:0000259" key="2">
    <source>
        <dbReference type="Pfam" id="PF18932"/>
    </source>
</evidence>
<protein>
    <recommendedName>
        <fullName evidence="2">DUF5681 domain-containing protein</fullName>
    </recommendedName>
</protein>
<evidence type="ECO:0000256" key="1">
    <source>
        <dbReference type="SAM" id="MobiDB-lite"/>
    </source>
</evidence>
<evidence type="ECO:0000313" key="3">
    <source>
        <dbReference type="EMBL" id="SFL56804.1"/>
    </source>
</evidence>
<accession>A0A1I4IR79</accession>
<organism evidence="3 4">
    <name type="scientific">Shimia aestuarii</name>
    <dbReference type="NCBI Taxonomy" id="254406"/>
    <lineage>
        <taxon>Bacteria</taxon>
        <taxon>Pseudomonadati</taxon>
        <taxon>Pseudomonadota</taxon>
        <taxon>Alphaproteobacteria</taxon>
        <taxon>Rhodobacterales</taxon>
        <taxon>Roseobacteraceae</taxon>
    </lineage>
</organism>
<dbReference type="InterPro" id="IPR043736">
    <property type="entry name" value="DUF5681"/>
</dbReference>
<dbReference type="Pfam" id="PF18932">
    <property type="entry name" value="DUF5681"/>
    <property type="match status" value="1"/>
</dbReference>
<dbReference type="EMBL" id="FOTQ01000001">
    <property type="protein sequence ID" value="SFL56804.1"/>
    <property type="molecule type" value="Genomic_DNA"/>
</dbReference>
<dbReference type="STRING" id="254406.SAMN04488042_101710"/>
<feature type="region of interest" description="Disordered" evidence="1">
    <location>
        <begin position="1"/>
        <end position="39"/>
    </location>
</feature>
<reference evidence="3 4" key="1">
    <citation type="submission" date="2016-10" db="EMBL/GenBank/DDBJ databases">
        <authorList>
            <person name="de Groot N.N."/>
        </authorList>
    </citation>
    <scope>NUCLEOTIDE SEQUENCE [LARGE SCALE GENOMIC DNA]</scope>
    <source>
        <strain evidence="3 4">DSM 15283</strain>
    </source>
</reference>
<dbReference type="RefSeq" id="WP_093090906.1">
    <property type="nucleotide sequence ID" value="NZ_FOTQ01000001.1"/>
</dbReference>
<evidence type="ECO:0000313" key="4">
    <source>
        <dbReference type="Proteomes" id="UP000199144"/>
    </source>
</evidence>
<dbReference type="Proteomes" id="UP000199144">
    <property type="component" value="Unassembled WGS sequence"/>
</dbReference>
<proteinExistence type="predicted"/>
<dbReference type="AlphaFoldDB" id="A0A1I4IR79"/>
<dbReference type="OrthoDB" id="2086138at2"/>
<name>A0A1I4IR79_9RHOB</name>
<gene>
    <name evidence="3" type="ORF">SAMN04488042_101710</name>
</gene>
<sequence>MSEDENTYDVGYRKPPRHTQFKPGQSGNRKGRPKGAKGVGAMAKDTFLRKIQITENGKKKKVTILEALFRQLANGALKGEPRQLDRVLKLLPLVQETMEQEKMAGTGGSGDGPADLAVLEVLADMFGSDPEDLFATIQGGIDAECPEF</sequence>
<keyword evidence="4" id="KW-1185">Reference proteome</keyword>